<gene>
    <name evidence="9" type="primary">phnC</name>
    <name evidence="9" type="ORF">RGB73_03705</name>
</gene>
<reference evidence="9 10" key="1">
    <citation type="submission" date="2023-09" db="EMBL/GenBank/DDBJ databases">
        <title>Complete Genome and Methylome dissection of Bacillus brevis NEB573 original source of BbsI restriction endonuclease.</title>
        <authorList>
            <person name="Fomenkov A."/>
            <person name="Roberts R.D."/>
        </authorList>
    </citation>
    <scope>NUCLEOTIDE SEQUENCE [LARGE SCALE GENOMIC DNA]</scope>
    <source>
        <strain evidence="9 10">NEB573</strain>
    </source>
</reference>
<dbReference type="SMART" id="SM00382">
    <property type="entry name" value="AAA"/>
    <property type="match status" value="1"/>
</dbReference>
<dbReference type="PANTHER" id="PTHR43166">
    <property type="entry name" value="AMINO ACID IMPORT ATP-BINDING PROTEIN"/>
    <property type="match status" value="1"/>
</dbReference>
<feature type="domain" description="ABC transporter" evidence="8">
    <location>
        <begin position="2"/>
        <end position="239"/>
    </location>
</feature>
<dbReference type="CDD" id="cd03256">
    <property type="entry name" value="ABC_PhnC_transporter"/>
    <property type="match status" value="1"/>
</dbReference>
<evidence type="ECO:0000256" key="3">
    <source>
        <dbReference type="ARBA" id="ARBA00022741"/>
    </source>
</evidence>
<dbReference type="InterPro" id="IPR012693">
    <property type="entry name" value="ABC_transpr_PhnC"/>
</dbReference>
<dbReference type="PROSITE" id="PS00211">
    <property type="entry name" value="ABC_TRANSPORTER_1"/>
    <property type="match status" value="1"/>
</dbReference>
<proteinExistence type="predicted"/>
<protein>
    <submittedName>
        <fullName evidence="9">Phosphonate ABC transporter ATP-binding protein</fullName>
    </submittedName>
</protein>
<organism evidence="9 10">
    <name type="scientific">Brevibacillus brevis</name>
    <name type="common">Bacillus brevis</name>
    <dbReference type="NCBI Taxonomy" id="1393"/>
    <lineage>
        <taxon>Bacteria</taxon>
        <taxon>Bacillati</taxon>
        <taxon>Bacillota</taxon>
        <taxon>Bacilli</taxon>
        <taxon>Bacillales</taxon>
        <taxon>Paenibacillaceae</taxon>
        <taxon>Brevibacillus</taxon>
    </lineage>
</organism>
<dbReference type="InterPro" id="IPR003593">
    <property type="entry name" value="AAA+_ATPase"/>
</dbReference>
<evidence type="ECO:0000259" key="8">
    <source>
        <dbReference type="PROSITE" id="PS50893"/>
    </source>
</evidence>
<dbReference type="SUPFAM" id="SSF52540">
    <property type="entry name" value="P-loop containing nucleoside triphosphate hydrolases"/>
    <property type="match status" value="1"/>
</dbReference>
<keyword evidence="2" id="KW-1003">Cell membrane</keyword>
<dbReference type="Gene3D" id="3.40.50.300">
    <property type="entry name" value="P-loop containing nucleotide triphosphate hydrolases"/>
    <property type="match status" value="1"/>
</dbReference>
<dbReference type="Pfam" id="PF00005">
    <property type="entry name" value="ABC_tran"/>
    <property type="match status" value="1"/>
</dbReference>
<evidence type="ECO:0000256" key="6">
    <source>
        <dbReference type="ARBA" id="ARBA00022967"/>
    </source>
</evidence>
<keyword evidence="3" id="KW-0547">Nucleotide-binding</keyword>
<evidence type="ECO:0000313" key="9">
    <source>
        <dbReference type="EMBL" id="WNC15464.1"/>
    </source>
</evidence>
<keyword evidence="5" id="KW-0918">Phosphonate transport</keyword>
<dbReference type="InterPro" id="IPR003439">
    <property type="entry name" value="ABC_transporter-like_ATP-bd"/>
</dbReference>
<dbReference type="Proteomes" id="UP001256827">
    <property type="component" value="Chromosome"/>
</dbReference>
<dbReference type="InterPro" id="IPR050086">
    <property type="entry name" value="MetN_ABC_transporter-like"/>
</dbReference>
<dbReference type="GO" id="GO:0005524">
    <property type="term" value="F:ATP binding"/>
    <property type="evidence" value="ECO:0007669"/>
    <property type="project" value="UniProtKB-KW"/>
</dbReference>
<dbReference type="InterPro" id="IPR027417">
    <property type="entry name" value="P-loop_NTPase"/>
</dbReference>
<name>A0ABY9T7L1_BREBE</name>
<accession>A0ABY9T7L1</accession>
<keyword evidence="6" id="KW-1278">Translocase</keyword>
<dbReference type="NCBIfam" id="TIGR02315">
    <property type="entry name" value="ABC_phnC"/>
    <property type="match status" value="1"/>
</dbReference>
<evidence type="ECO:0000256" key="7">
    <source>
        <dbReference type="ARBA" id="ARBA00023136"/>
    </source>
</evidence>
<evidence type="ECO:0000256" key="4">
    <source>
        <dbReference type="ARBA" id="ARBA00022840"/>
    </source>
</evidence>
<dbReference type="PROSITE" id="PS50893">
    <property type="entry name" value="ABC_TRANSPORTER_2"/>
    <property type="match status" value="1"/>
</dbReference>
<sequence length="259" mass="28854">MIEIQELTKAFGGNIVLDKVTFSIHNREFLVILGSSGAGKSTLLRCINGLLAPTSGQIRMDGTVYTQKNIRELRRKVGFIFQHYEVIGNLSVMQNVLLGSLGTKSFWNVFFSREERVKAAEAIELVGLGDKVHVRVDQLSGGQKQRVGIARAVFQNPQVILADEPVASLDPVTSLEILSLLKRIKEEKGTTIVCNLHQLEYARTFGERIIGIRHGMIQYDGQASRITEADIRNIYGNAYMLEQGEREEEGRTAAQLVHS</sequence>
<evidence type="ECO:0000256" key="2">
    <source>
        <dbReference type="ARBA" id="ARBA00022475"/>
    </source>
</evidence>
<keyword evidence="10" id="KW-1185">Reference proteome</keyword>
<dbReference type="EMBL" id="CP134050">
    <property type="protein sequence ID" value="WNC15464.1"/>
    <property type="molecule type" value="Genomic_DNA"/>
</dbReference>
<evidence type="ECO:0000256" key="1">
    <source>
        <dbReference type="ARBA" id="ARBA00022448"/>
    </source>
</evidence>
<dbReference type="RefSeq" id="WP_310769261.1">
    <property type="nucleotide sequence ID" value="NZ_CP134050.1"/>
</dbReference>
<evidence type="ECO:0000313" key="10">
    <source>
        <dbReference type="Proteomes" id="UP001256827"/>
    </source>
</evidence>
<dbReference type="PANTHER" id="PTHR43166:SF6">
    <property type="entry name" value="PHOSPHONATES IMPORT ATP-BINDING PROTEIN PHNC"/>
    <property type="match status" value="1"/>
</dbReference>
<keyword evidence="4 9" id="KW-0067">ATP-binding</keyword>
<keyword evidence="1" id="KW-0813">Transport</keyword>
<dbReference type="InterPro" id="IPR017871">
    <property type="entry name" value="ABC_transporter-like_CS"/>
</dbReference>
<keyword evidence="7" id="KW-0472">Membrane</keyword>
<evidence type="ECO:0000256" key="5">
    <source>
        <dbReference type="ARBA" id="ARBA00022885"/>
    </source>
</evidence>